<proteinExistence type="predicted"/>
<sequence length="214" mass="24469">MAEEETIVEEREEKMASPLGGNPTVRIARFLRPCANHVDQVAAVSPFPLLAETISHGHKIRPSDVLFKGWKNPQKKWREWLTQMSGKYKPIWIKTGIFHAIMNSVYEIRTTHSLVLGLLEVWCPETNTFVLPWGEATLTLEDMLILGGFSVLGEPITSPLTRELVKIEEEIIKEHKGFNNQRARKANHSSWLNHFMGYGSELEHVAFLALWLSR</sequence>
<dbReference type="PANTHER" id="PTHR46033">
    <property type="entry name" value="PROTEIN MAIN-LIKE 2"/>
    <property type="match status" value="1"/>
</dbReference>
<dbReference type="AlphaFoldDB" id="A0A834YT52"/>
<evidence type="ECO:0000259" key="1">
    <source>
        <dbReference type="Pfam" id="PF10536"/>
    </source>
</evidence>
<dbReference type="PANTHER" id="PTHR46033:SF80">
    <property type="entry name" value="PROTEIN MAIN-LIKE 2-LIKE"/>
    <property type="match status" value="1"/>
</dbReference>
<dbReference type="OrthoDB" id="1937047at2759"/>
<evidence type="ECO:0000313" key="2">
    <source>
        <dbReference type="EMBL" id="KAF8391522.1"/>
    </source>
</evidence>
<dbReference type="InterPro" id="IPR044824">
    <property type="entry name" value="MAIN-like"/>
</dbReference>
<dbReference type="Proteomes" id="UP000655225">
    <property type="component" value="Unassembled WGS sequence"/>
</dbReference>
<dbReference type="InterPro" id="IPR019557">
    <property type="entry name" value="AminoTfrase-like_pln_mobile"/>
</dbReference>
<gene>
    <name evidence="2" type="ORF">HHK36_023827</name>
</gene>
<reference evidence="2 3" key="1">
    <citation type="submission" date="2020-04" db="EMBL/GenBank/DDBJ databases">
        <title>Plant Genome Project.</title>
        <authorList>
            <person name="Zhang R.-G."/>
        </authorList>
    </citation>
    <scope>NUCLEOTIDE SEQUENCE [LARGE SCALE GENOMIC DNA]</scope>
    <source>
        <strain evidence="2">YNK0</strain>
        <tissue evidence="2">Leaf</tissue>
    </source>
</reference>
<accession>A0A834YT52</accession>
<protein>
    <recommendedName>
        <fullName evidence="1">Aminotransferase-like plant mobile domain-containing protein</fullName>
    </recommendedName>
</protein>
<dbReference type="OMA" id="PCASSIH"/>
<dbReference type="Pfam" id="PF10536">
    <property type="entry name" value="PMD"/>
    <property type="match status" value="1"/>
</dbReference>
<dbReference type="EMBL" id="JABCRI010000017">
    <property type="protein sequence ID" value="KAF8391522.1"/>
    <property type="molecule type" value="Genomic_DNA"/>
</dbReference>
<organism evidence="2 3">
    <name type="scientific">Tetracentron sinense</name>
    <name type="common">Spur-leaf</name>
    <dbReference type="NCBI Taxonomy" id="13715"/>
    <lineage>
        <taxon>Eukaryota</taxon>
        <taxon>Viridiplantae</taxon>
        <taxon>Streptophyta</taxon>
        <taxon>Embryophyta</taxon>
        <taxon>Tracheophyta</taxon>
        <taxon>Spermatophyta</taxon>
        <taxon>Magnoliopsida</taxon>
        <taxon>Trochodendrales</taxon>
        <taxon>Trochodendraceae</taxon>
        <taxon>Tetracentron</taxon>
    </lineage>
</organism>
<dbReference type="GO" id="GO:0010073">
    <property type="term" value="P:meristem maintenance"/>
    <property type="evidence" value="ECO:0007669"/>
    <property type="project" value="InterPro"/>
</dbReference>
<feature type="domain" description="Aminotransferase-like plant mobile" evidence="1">
    <location>
        <begin position="96"/>
        <end position="214"/>
    </location>
</feature>
<evidence type="ECO:0000313" key="3">
    <source>
        <dbReference type="Proteomes" id="UP000655225"/>
    </source>
</evidence>
<name>A0A834YT52_TETSI</name>
<keyword evidence="3" id="KW-1185">Reference proteome</keyword>
<comment type="caution">
    <text evidence="2">The sequence shown here is derived from an EMBL/GenBank/DDBJ whole genome shotgun (WGS) entry which is preliminary data.</text>
</comment>